<dbReference type="FunCoup" id="Q01EK0">
    <property type="interactions" value="2088"/>
</dbReference>
<comment type="caution">
    <text evidence="4">The sequence shown here is derived from an EMBL/GenBank/DDBJ whole genome shotgun (WGS) entry which is preliminary data.</text>
</comment>
<dbReference type="AlphaFoldDB" id="Q01EK0"/>
<dbReference type="Proteomes" id="UP000009170">
    <property type="component" value="Unassembled WGS sequence"/>
</dbReference>
<evidence type="ECO:0000259" key="3">
    <source>
        <dbReference type="PROSITE" id="PS50102"/>
    </source>
</evidence>
<feature type="domain" description="RRM" evidence="3">
    <location>
        <begin position="10"/>
        <end position="89"/>
    </location>
</feature>
<dbReference type="STRING" id="70448.Q01EK0"/>
<dbReference type="InterPro" id="IPR000504">
    <property type="entry name" value="RRM_dom"/>
</dbReference>
<dbReference type="Pfam" id="PF00076">
    <property type="entry name" value="RRM_1"/>
    <property type="match status" value="2"/>
</dbReference>
<dbReference type="Gene3D" id="3.30.70.330">
    <property type="match status" value="2"/>
</dbReference>
<dbReference type="EMBL" id="CAID01000002">
    <property type="protein sequence ID" value="CAL52253.2"/>
    <property type="molecule type" value="Genomic_DNA"/>
</dbReference>
<keyword evidence="1 2" id="KW-0694">RNA-binding</keyword>
<protein>
    <submittedName>
        <fullName evidence="4">Nucleotide-binding, alpha-beta plait</fullName>
    </submittedName>
</protein>
<dbReference type="SMART" id="SM00360">
    <property type="entry name" value="RRM"/>
    <property type="match status" value="2"/>
</dbReference>
<dbReference type="PROSITE" id="PS50102">
    <property type="entry name" value="RRM"/>
    <property type="match status" value="2"/>
</dbReference>
<dbReference type="OrthoDB" id="277802at2759"/>
<reference evidence="4 5" key="2">
    <citation type="journal article" date="2014" name="BMC Genomics">
        <title>An improved genome of the model marine alga Ostreococcus tauri unfolds by assessing Illumina de novo assemblies.</title>
        <authorList>
            <person name="Blanc-Mathieu R."/>
            <person name="Verhelst B."/>
            <person name="Derelle E."/>
            <person name="Rombauts S."/>
            <person name="Bouget F.Y."/>
            <person name="Carre I."/>
            <person name="Chateau A."/>
            <person name="Eyre-Walker A."/>
            <person name="Grimsley N."/>
            <person name="Moreau H."/>
            <person name="Piegu B."/>
            <person name="Rivals E."/>
            <person name="Schackwitz W."/>
            <person name="Van de Peer Y."/>
            <person name="Piganeau G."/>
        </authorList>
    </citation>
    <scope>NUCLEOTIDE SEQUENCE [LARGE SCALE GENOMIC DNA]</scope>
    <source>
        <strain evidence="5">OTTH 0595 / CCAP 157/2 / RCC745</strain>
    </source>
</reference>
<dbReference type="KEGG" id="ota:OT_ostta02g01660"/>
<evidence type="ECO:0000256" key="2">
    <source>
        <dbReference type="PROSITE-ProRule" id="PRU00176"/>
    </source>
</evidence>
<evidence type="ECO:0000313" key="4">
    <source>
        <dbReference type="EMBL" id="CAL52253.2"/>
    </source>
</evidence>
<dbReference type="SUPFAM" id="SSF54928">
    <property type="entry name" value="RNA-binding domain, RBD"/>
    <property type="match status" value="1"/>
</dbReference>
<dbReference type="GO" id="GO:0003723">
    <property type="term" value="F:RNA binding"/>
    <property type="evidence" value="ECO:0007669"/>
    <property type="project" value="UniProtKB-UniRule"/>
</dbReference>
<gene>
    <name evidence="4" type="ORF">OT_ostta02g01660</name>
</gene>
<dbReference type="CDD" id="cd12246">
    <property type="entry name" value="RRM1_U1A_like"/>
    <property type="match status" value="1"/>
</dbReference>
<evidence type="ECO:0000313" key="5">
    <source>
        <dbReference type="Proteomes" id="UP000009170"/>
    </source>
</evidence>
<dbReference type="InParanoid" id="Q01EK0"/>
<dbReference type="RefSeq" id="XP_003074982.1">
    <property type="nucleotide sequence ID" value="XM_003074934.1"/>
</dbReference>
<proteinExistence type="predicted"/>
<feature type="domain" description="RRM" evidence="3">
    <location>
        <begin position="149"/>
        <end position="221"/>
    </location>
</feature>
<dbReference type="InterPro" id="IPR035979">
    <property type="entry name" value="RBD_domain_sf"/>
</dbReference>
<dbReference type="FunFam" id="3.30.70.330:FF:000039">
    <property type="entry name" value="U1 small nuclear ribonucleoprotein A"/>
    <property type="match status" value="1"/>
</dbReference>
<keyword evidence="5" id="KW-1185">Reference proteome</keyword>
<organism evidence="4 5">
    <name type="scientific">Ostreococcus tauri</name>
    <name type="common">Marine green alga</name>
    <dbReference type="NCBI Taxonomy" id="70448"/>
    <lineage>
        <taxon>Eukaryota</taxon>
        <taxon>Viridiplantae</taxon>
        <taxon>Chlorophyta</taxon>
        <taxon>Mamiellophyceae</taxon>
        <taxon>Mamiellales</taxon>
        <taxon>Bathycoccaceae</taxon>
        <taxon>Ostreococcus</taxon>
    </lineage>
</organism>
<dbReference type="PANTHER" id="PTHR10501">
    <property type="entry name" value="U1 SMALL NUCLEAR RIBONUCLEOPROTEIN A/U2 SMALL NUCLEAR RIBONUCLEOPROTEIN B"/>
    <property type="match status" value="1"/>
</dbReference>
<dbReference type="GeneID" id="9832771"/>
<dbReference type="OMA" id="VRMIPTK"/>
<dbReference type="InterPro" id="IPR012677">
    <property type="entry name" value="Nucleotide-bd_a/b_plait_sf"/>
</dbReference>
<evidence type="ECO:0000256" key="1">
    <source>
        <dbReference type="ARBA" id="ARBA00022884"/>
    </source>
</evidence>
<accession>Q01EK0</accession>
<dbReference type="CDD" id="cd12247">
    <property type="entry name" value="RRM2_U1A_like"/>
    <property type="match status" value="1"/>
</dbReference>
<name>Q01EK0_OSTTA</name>
<sequence length="221" mass="24713">MTTVKQQGSHTLYVNNLSEKISKQELRMALYSVFSSFGKILDIVAARTYRLRGQAWIVYDTMDEAQRAFEGLQNFPFYDKPLKIAFANLSSDVILRREGEQISRVASARVVRRAENQERERMRRTMMAGVLLSHEEGADCDVSASKERKCILVQGLPAATTTHMLTLLFQQFLGFKSANMSAKEIGIGQVEFDTPAQASAALNGLQGFRLNAAHSIVLSFL</sequence>
<reference evidence="5" key="1">
    <citation type="journal article" date="2006" name="Proc. Natl. Acad. Sci. U.S.A.">
        <title>Genome analysis of the smallest free-living eukaryote Ostreococcus tauri unveils many unique features.</title>
        <authorList>
            <person name="Derelle E."/>
            <person name="Ferraz C."/>
            <person name="Rombauts S."/>
            <person name="Rouze P."/>
            <person name="Worden A.Z."/>
            <person name="Robbens S."/>
            <person name="Partensky F."/>
            <person name="Degroeve S."/>
            <person name="Echeynie S."/>
            <person name="Cooke R."/>
            <person name="Saeys Y."/>
            <person name="Wuyts J."/>
            <person name="Jabbari K."/>
            <person name="Bowler C."/>
            <person name="Panaud O."/>
            <person name="Piegu B."/>
            <person name="Ball S.G."/>
            <person name="Ral J.-P."/>
            <person name="Bouget F.-Y."/>
            <person name="Piganeau G."/>
            <person name="De Baets B."/>
            <person name="Picard A."/>
            <person name="Delseny M."/>
            <person name="Demaille J."/>
            <person name="Van de Peer Y."/>
            <person name="Moreau H."/>
        </authorList>
    </citation>
    <scope>NUCLEOTIDE SEQUENCE [LARGE SCALE GENOMIC DNA]</scope>
    <source>
        <strain evidence="5">OTTH 0595 / CCAP 157/2 / RCC745</strain>
    </source>
</reference>